<evidence type="ECO:0000256" key="1">
    <source>
        <dbReference type="SAM" id="Phobius"/>
    </source>
</evidence>
<keyword evidence="3" id="KW-1185">Reference proteome</keyword>
<dbReference type="Pfam" id="PF06912">
    <property type="entry name" value="DUF1275"/>
    <property type="match status" value="1"/>
</dbReference>
<keyword evidence="1" id="KW-0472">Membrane</keyword>
<name>A0A1M4VZP4_9HYPH</name>
<protein>
    <submittedName>
        <fullName evidence="2">Uncharacterized membrane protein YoaK, UPF0700 family</fullName>
    </submittedName>
</protein>
<organism evidence="2 3">
    <name type="scientific">Kaistia soli DSM 19436</name>
    <dbReference type="NCBI Taxonomy" id="1122133"/>
    <lineage>
        <taxon>Bacteria</taxon>
        <taxon>Pseudomonadati</taxon>
        <taxon>Pseudomonadota</taxon>
        <taxon>Alphaproteobacteria</taxon>
        <taxon>Hyphomicrobiales</taxon>
        <taxon>Kaistiaceae</taxon>
        <taxon>Kaistia</taxon>
    </lineage>
</organism>
<dbReference type="PANTHER" id="PTHR37314">
    <property type="entry name" value="SLR0142 PROTEIN"/>
    <property type="match status" value="1"/>
</dbReference>
<evidence type="ECO:0000313" key="2">
    <source>
        <dbReference type="EMBL" id="SHE74353.1"/>
    </source>
</evidence>
<proteinExistence type="predicted"/>
<feature type="transmembrane region" description="Helical" evidence="1">
    <location>
        <begin position="89"/>
        <end position="110"/>
    </location>
</feature>
<dbReference type="OrthoDB" id="7676651at2"/>
<sequence length="233" mass="24137">MRMPAIPLAVLLGFNGGFVDTAGFLGLQGLFTSHVTGNFVTLGASLVLGTSGVLTKMLAIPVFITAVALTRFAGNRLADRGRASMPALFSAQAVLLGVFFLLAVTFGPFANGDAPMAMLAGLTGVSAMAIQNAVQRMHLASDPPSTILTGTTTQFAIDLMDLITGRPSMASADARRHFMAFFRAIICFGSGSMLAAASFYFVGLACLIVAVAVASFVAILKAREVSGETGMLM</sequence>
<dbReference type="PANTHER" id="PTHR37314:SF5">
    <property type="entry name" value="SLR0142 PROTEIN"/>
    <property type="match status" value="1"/>
</dbReference>
<dbReference type="AlphaFoldDB" id="A0A1M4VZP4"/>
<feature type="transmembrane region" description="Helical" evidence="1">
    <location>
        <begin position="201"/>
        <end position="220"/>
    </location>
</feature>
<dbReference type="STRING" id="1122133.SAMN02745157_0835"/>
<dbReference type="InterPro" id="IPR010699">
    <property type="entry name" value="DUF1275"/>
</dbReference>
<dbReference type="EMBL" id="FQUP01000001">
    <property type="protein sequence ID" value="SHE74353.1"/>
    <property type="molecule type" value="Genomic_DNA"/>
</dbReference>
<dbReference type="Proteomes" id="UP000184485">
    <property type="component" value="Unassembled WGS sequence"/>
</dbReference>
<keyword evidence="1" id="KW-1133">Transmembrane helix</keyword>
<keyword evidence="1" id="KW-0812">Transmembrane</keyword>
<dbReference type="RefSeq" id="WP_084526846.1">
    <property type="nucleotide sequence ID" value="NZ_FQUP01000001.1"/>
</dbReference>
<reference evidence="2 3" key="1">
    <citation type="submission" date="2016-11" db="EMBL/GenBank/DDBJ databases">
        <authorList>
            <person name="Jaros S."/>
            <person name="Januszkiewicz K."/>
            <person name="Wedrychowicz H."/>
        </authorList>
    </citation>
    <scope>NUCLEOTIDE SEQUENCE [LARGE SCALE GENOMIC DNA]</scope>
    <source>
        <strain evidence="2 3">DSM 19436</strain>
    </source>
</reference>
<gene>
    <name evidence="2" type="ORF">SAMN02745157_0835</name>
</gene>
<evidence type="ECO:0000313" key="3">
    <source>
        <dbReference type="Proteomes" id="UP000184485"/>
    </source>
</evidence>
<feature type="transmembrane region" description="Helical" evidence="1">
    <location>
        <begin position="45"/>
        <end position="69"/>
    </location>
</feature>
<accession>A0A1M4VZP4</accession>